<dbReference type="Pfam" id="PF10323">
    <property type="entry name" value="7TM_GPCR_Srv"/>
    <property type="match status" value="1"/>
</dbReference>
<gene>
    <name evidence="2" type="ORF">ANCDUO_16603</name>
</gene>
<keyword evidence="1" id="KW-0812">Transmembrane</keyword>
<dbReference type="Gene3D" id="1.20.1070.10">
    <property type="entry name" value="Rhodopsin 7-helix transmembrane proteins"/>
    <property type="match status" value="1"/>
</dbReference>
<feature type="non-terminal residue" evidence="2">
    <location>
        <position position="227"/>
    </location>
</feature>
<feature type="transmembrane region" description="Helical" evidence="1">
    <location>
        <begin position="183"/>
        <end position="203"/>
    </location>
</feature>
<evidence type="ECO:0000313" key="2">
    <source>
        <dbReference type="EMBL" id="KIH53273.1"/>
    </source>
</evidence>
<evidence type="ECO:0000256" key="1">
    <source>
        <dbReference type="SAM" id="Phobius"/>
    </source>
</evidence>
<reference evidence="2 3" key="1">
    <citation type="submission" date="2013-12" db="EMBL/GenBank/DDBJ databases">
        <title>Draft genome of the parsitic nematode Ancylostoma duodenale.</title>
        <authorList>
            <person name="Mitreva M."/>
        </authorList>
    </citation>
    <scope>NUCLEOTIDE SEQUENCE [LARGE SCALE GENOMIC DNA]</scope>
    <source>
        <strain evidence="2 3">Zhejiang</strain>
    </source>
</reference>
<dbReference type="EMBL" id="KN741625">
    <property type="protein sequence ID" value="KIH53273.1"/>
    <property type="molecule type" value="Genomic_DNA"/>
</dbReference>
<dbReference type="InterPro" id="IPR019426">
    <property type="entry name" value="7TM_GPCR_serpentine_rcpt_Srv"/>
</dbReference>
<protein>
    <recommendedName>
        <fullName evidence="4">G-protein coupled receptors family 1 profile domain-containing protein</fullName>
    </recommendedName>
</protein>
<keyword evidence="3" id="KW-1185">Reference proteome</keyword>
<evidence type="ECO:0008006" key="4">
    <source>
        <dbReference type="Google" id="ProtNLM"/>
    </source>
</evidence>
<evidence type="ECO:0000313" key="3">
    <source>
        <dbReference type="Proteomes" id="UP000054047"/>
    </source>
</evidence>
<name>A0A0C2CAE2_9BILA</name>
<keyword evidence="1" id="KW-0472">Membrane</keyword>
<dbReference type="AlphaFoldDB" id="A0A0C2CAE2"/>
<sequence length="227" mass="25906">MAERWKITMCEAPLLAHNHCFGNLLTIRMKSIHSFLRTISWLIAKPKPGPGSETMSLQFVGVCFFLGATLVSVPVYFAVLYIIATHRRLRIFRSSFYALTLSNGVFDLTSAILFVVLECFPHLSFASEMFWNNRSTYLPTFSLGLTFMLLFIRIFGIASLVLERAAEAFYGEAVLEQLLNRPMCCLSTIFRWMVSLVLAWPVFIQMDISYSKVDGETMTFIPDHDIQ</sequence>
<dbReference type="Proteomes" id="UP000054047">
    <property type="component" value="Unassembled WGS sequence"/>
</dbReference>
<organism evidence="2 3">
    <name type="scientific">Ancylostoma duodenale</name>
    <dbReference type="NCBI Taxonomy" id="51022"/>
    <lineage>
        <taxon>Eukaryota</taxon>
        <taxon>Metazoa</taxon>
        <taxon>Ecdysozoa</taxon>
        <taxon>Nematoda</taxon>
        <taxon>Chromadorea</taxon>
        <taxon>Rhabditida</taxon>
        <taxon>Rhabditina</taxon>
        <taxon>Rhabditomorpha</taxon>
        <taxon>Strongyloidea</taxon>
        <taxon>Ancylostomatidae</taxon>
        <taxon>Ancylostomatinae</taxon>
        <taxon>Ancylostoma</taxon>
    </lineage>
</organism>
<keyword evidence="1" id="KW-1133">Transmembrane helix</keyword>
<feature type="transmembrane region" description="Helical" evidence="1">
    <location>
        <begin position="96"/>
        <end position="117"/>
    </location>
</feature>
<feature type="transmembrane region" description="Helical" evidence="1">
    <location>
        <begin position="137"/>
        <end position="162"/>
    </location>
</feature>
<accession>A0A0C2CAE2</accession>
<feature type="transmembrane region" description="Helical" evidence="1">
    <location>
        <begin position="59"/>
        <end position="84"/>
    </location>
</feature>
<proteinExistence type="predicted"/>
<dbReference type="OrthoDB" id="5861709at2759"/>